<evidence type="ECO:0000313" key="3">
    <source>
        <dbReference type="Proteomes" id="UP000318296"/>
    </source>
</evidence>
<evidence type="ECO:0000256" key="1">
    <source>
        <dbReference type="SAM" id="Phobius"/>
    </source>
</evidence>
<dbReference type="Gene3D" id="2.120.10.30">
    <property type="entry name" value="TolB, C-terminal domain"/>
    <property type="match status" value="1"/>
</dbReference>
<name>A0A554LE57_9BACT</name>
<accession>A0A554LE57</accession>
<gene>
    <name evidence="2" type="ORF">CEN92_327</name>
</gene>
<reference evidence="2 3" key="1">
    <citation type="submission" date="2017-07" db="EMBL/GenBank/DDBJ databases">
        <title>Mechanisms for carbon and nitrogen cycling indicate functional differentiation within the Candidate Phyla Radiation.</title>
        <authorList>
            <person name="Danczak R.E."/>
            <person name="Johnston M.D."/>
            <person name="Kenah C."/>
            <person name="Slattery M."/>
            <person name="Wrighton K.C."/>
            <person name="Wilkins M.J."/>
        </authorList>
    </citation>
    <scope>NUCLEOTIDE SEQUENCE [LARGE SCALE GENOMIC DNA]</scope>
    <source>
        <strain evidence="2">Licking1014_96</strain>
    </source>
</reference>
<dbReference type="Proteomes" id="UP000318296">
    <property type="component" value="Unassembled WGS sequence"/>
</dbReference>
<comment type="caution">
    <text evidence="2">The sequence shown here is derived from an EMBL/GenBank/DDBJ whole genome shotgun (WGS) entry which is preliminary data.</text>
</comment>
<dbReference type="AlphaFoldDB" id="A0A554LE57"/>
<sequence>MDIESSLKTAKILTQNKLSDRFLETKIYEPADPAESIYGNTYLLVEVTTPWFPTAKITKLIRNTFLEEYYHLSPNRQEFKRFEDGLKAVNKKLSDLAGAGQTEWIGNLNAIIATISAKKLFLSHTGTVEAYLFRQNKISHITENEDSPKNAAPIQTFSALINGDLQLEDKLVFSNAEMYNFVSIDTLRNAISQISPSGAIDEISHILFREKANKVNAIFVYLADENKIDAKLQTSMPDTIFLDAPEEGSIWKHGFSPKNIATKTKRGITSFGFALLGAYSFAASRLKRGSKEEQRKTEKRILKSEPKDLSYMTSSIDLNLSQNRSRGRDKKNLLANIFSYLTLIYFRLKNLNRKWLYGLIALLIILSVFVGIYYKVKTQSKSSSDLTTVLASAQEKINSADTQAALHNETEAKKLLSEAQAMLLEIKDKPKSPVEVVILLEKIQEKLNKLNKIVLIDNPKELANLSSLATGVEARNLVYLGGALYSLNTNGQELLVAIADKGDKQIQTKIPDNAGKAQNLAVFENEKIIVIESAKGMVFEFNLKTNKLEEKKNEKDLPYPTAETISTYLTTLYFLNKDEGQMIKYAPSGSGYDKGRDVYKIGAVNLKDVNSFAVDGNIYLLHEDGIIDKTLKGTLDANFKVKNIPEPNSQLTEPNQMVTNSDSSSLYVLENKNRRVVELNKNGDYLRQFVFKENLGEINNIAVNEKAKKLYLLANNKIFEIDL</sequence>
<proteinExistence type="predicted"/>
<dbReference type="EMBL" id="VMGH01000047">
    <property type="protein sequence ID" value="TSC91137.1"/>
    <property type="molecule type" value="Genomic_DNA"/>
</dbReference>
<feature type="transmembrane region" description="Helical" evidence="1">
    <location>
        <begin position="267"/>
        <end position="286"/>
    </location>
</feature>
<protein>
    <submittedName>
        <fullName evidence="2">Uncharacterized protein</fullName>
    </submittedName>
</protein>
<dbReference type="InterPro" id="IPR011042">
    <property type="entry name" value="6-blade_b-propeller_TolB-like"/>
</dbReference>
<keyword evidence="1" id="KW-0812">Transmembrane</keyword>
<dbReference type="SUPFAM" id="SSF101898">
    <property type="entry name" value="NHL repeat"/>
    <property type="match status" value="1"/>
</dbReference>
<evidence type="ECO:0000313" key="2">
    <source>
        <dbReference type="EMBL" id="TSC91137.1"/>
    </source>
</evidence>
<keyword evidence="1" id="KW-1133">Transmembrane helix</keyword>
<organism evidence="2 3">
    <name type="scientific">Candidatus Berkelbacteria bacterium Licking1014_96</name>
    <dbReference type="NCBI Taxonomy" id="2017149"/>
    <lineage>
        <taxon>Bacteria</taxon>
        <taxon>Candidatus Berkelbacteria</taxon>
    </lineage>
</organism>
<feature type="non-terminal residue" evidence="2">
    <location>
        <position position="723"/>
    </location>
</feature>
<feature type="transmembrane region" description="Helical" evidence="1">
    <location>
        <begin position="355"/>
        <end position="374"/>
    </location>
</feature>
<keyword evidence="1" id="KW-0472">Membrane</keyword>